<evidence type="ECO:0000313" key="1">
    <source>
        <dbReference type="EMBL" id="DAG03033.1"/>
    </source>
</evidence>
<organism evidence="1">
    <name type="scientific">Siphoviridae sp. cttma3</name>
    <dbReference type="NCBI Taxonomy" id="2825708"/>
    <lineage>
        <taxon>Viruses</taxon>
        <taxon>Duplodnaviria</taxon>
        <taxon>Heunggongvirae</taxon>
        <taxon>Uroviricota</taxon>
        <taxon>Caudoviricetes</taxon>
    </lineage>
</organism>
<accession>A0A8S5V8F2</accession>
<sequence>MSHMNILDSVKNLTKDNGAVKSLRDLLILTNFVDESLEQFFTFVQNVQNGQKLGWTGEMEDVGWAGAPCNPTYKDVTVQAAEKTWDIGQWSVPLKWCYEDFMNTIAEYALKTGTNIGDLTSTDIMDVIIYPALELSIKRMFWRFIWFGDKEAQNASTGQITEGVDVELFKPCNGFWKQLFAIGAANTNQRVNIAANTEASTAAQLSGIKTANMAIGIFDSLLENADPRIAAMDGAAIYCTKSLGDALTKDLKREYKEILTWEQIFKGLDVTEYNGVMVYRVSIWDRFIQKYQNNGTKLNLPHRAVYGSPKQLFVGSPANQIISDLEIWFNQDERVTKAYSAGRLGCLIGEDNLFQIAY</sequence>
<proteinExistence type="predicted"/>
<name>A0A8S5V8F2_9CAUD</name>
<protein>
    <submittedName>
        <fullName evidence="1">Major capsid protein</fullName>
    </submittedName>
</protein>
<reference evidence="1" key="1">
    <citation type="journal article" date="2021" name="Proc. Natl. Acad. Sci. U.S.A.">
        <title>A Catalog of Tens of Thousands of Viruses from Human Metagenomes Reveals Hidden Associations with Chronic Diseases.</title>
        <authorList>
            <person name="Tisza M.J."/>
            <person name="Buck C.B."/>
        </authorList>
    </citation>
    <scope>NUCLEOTIDE SEQUENCE</scope>
    <source>
        <strain evidence="1">Cttma3</strain>
    </source>
</reference>
<dbReference type="EMBL" id="BK016222">
    <property type="protein sequence ID" value="DAG03033.1"/>
    <property type="molecule type" value="Genomic_DNA"/>
</dbReference>